<sequence>MNREQSPSEGFSSSSLNTSSESEQHNEVTGSSNQQHEPLEQLPLMSAAPSNVFNYYRSIEKCRRDAIEILTESKVNFLLKEITNTNRRVHIRKGLDFRFCTTDPEHPSALREIPIGGYFNPIQENITICCDRMANPGALKETMSHEMLHVYDMARFGDLSDCNLRACAEIRAYNLTGTCDNAHKQSQYNYSREECARIHALLSTAPMCGPIQAEHSTKTVLPHCFNDHTPFDPKSQPVNIEKISSKGVFKRTSRYDF</sequence>
<dbReference type="PANTHER" id="PTHR21711:SF0">
    <property type="entry name" value="MITOCHONDRIAL INNER MEMBRANE PROTEASE ATP23 HOMOLOG"/>
    <property type="match status" value="1"/>
</dbReference>
<name>A0AA88GQP9_NAELO</name>
<reference evidence="8 9" key="1">
    <citation type="journal article" date="2018" name="BMC Genomics">
        <title>The genome of Naegleria lovaniensis, the basis for a comparative approach to unravel pathogenicity factors of the human pathogenic amoeba N. fowleri.</title>
        <authorList>
            <person name="Liechti N."/>
            <person name="Schurch N."/>
            <person name="Bruggmann R."/>
            <person name="Wittwer M."/>
        </authorList>
    </citation>
    <scope>NUCLEOTIDE SEQUENCE [LARGE SCALE GENOMIC DNA]</scope>
    <source>
        <strain evidence="8 9">ATCC 30569</strain>
    </source>
</reference>
<dbReference type="AlphaFoldDB" id="A0AA88GQP9"/>
<comment type="similarity">
    <text evidence="1 6">Belongs to the peptidase M76 family.</text>
</comment>
<keyword evidence="3 6" id="KW-0479">Metal-binding</keyword>
<evidence type="ECO:0000256" key="7">
    <source>
        <dbReference type="SAM" id="MobiDB-lite"/>
    </source>
</evidence>
<organism evidence="8 9">
    <name type="scientific">Naegleria lovaniensis</name>
    <name type="common">Amoeba</name>
    <dbReference type="NCBI Taxonomy" id="51637"/>
    <lineage>
        <taxon>Eukaryota</taxon>
        <taxon>Discoba</taxon>
        <taxon>Heterolobosea</taxon>
        <taxon>Tetramitia</taxon>
        <taxon>Eutetramitia</taxon>
        <taxon>Vahlkampfiidae</taxon>
        <taxon>Naegleria</taxon>
    </lineage>
</organism>
<dbReference type="RefSeq" id="XP_044548472.1">
    <property type="nucleotide sequence ID" value="XM_044694435.1"/>
</dbReference>
<dbReference type="GO" id="GO:0033615">
    <property type="term" value="P:mitochondrial proton-transporting ATP synthase complex assembly"/>
    <property type="evidence" value="ECO:0007669"/>
    <property type="project" value="TreeGrafter"/>
</dbReference>
<keyword evidence="5 6" id="KW-0482">Metalloprotease</keyword>
<dbReference type="GO" id="GO:0034982">
    <property type="term" value="P:mitochondrial protein processing"/>
    <property type="evidence" value="ECO:0007669"/>
    <property type="project" value="TreeGrafter"/>
</dbReference>
<feature type="compositionally biased region" description="Polar residues" evidence="7">
    <location>
        <begin position="27"/>
        <end position="36"/>
    </location>
</feature>
<comment type="caution">
    <text evidence="8">The sequence shown here is derived from an EMBL/GenBank/DDBJ whole genome shotgun (WGS) entry which is preliminary data.</text>
</comment>
<evidence type="ECO:0000256" key="5">
    <source>
        <dbReference type="ARBA" id="ARBA00023049"/>
    </source>
</evidence>
<dbReference type="Proteomes" id="UP000816034">
    <property type="component" value="Unassembled WGS sequence"/>
</dbReference>
<evidence type="ECO:0000313" key="8">
    <source>
        <dbReference type="EMBL" id="KAG2382793.1"/>
    </source>
</evidence>
<dbReference type="EMBL" id="PYSW02000022">
    <property type="protein sequence ID" value="KAG2382793.1"/>
    <property type="molecule type" value="Genomic_DNA"/>
</dbReference>
<feature type="region of interest" description="Disordered" evidence="7">
    <location>
        <begin position="1"/>
        <end position="36"/>
    </location>
</feature>
<dbReference type="Pfam" id="PF09768">
    <property type="entry name" value="Peptidase_M76"/>
    <property type="match status" value="1"/>
</dbReference>
<dbReference type="EC" id="3.4.24.-" evidence="6"/>
<accession>A0AA88GQP9</accession>
<gene>
    <name evidence="8" type="ORF">C9374_004760</name>
</gene>
<dbReference type="GO" id="GO:0046872">
    <property type="term" value="F:metal ion binding"/>
    <property type="evidence" value="ECO:0007669"/>
    <property type="project" value="UniProtKB-KW"/>
</dbReference>
<feature type="compositionally biased region" description="Low complexity" evidence="7">
    <location>
        <begin position="7"/>
        <end position="21"/>
    </location>
</feature>
<keyword evidence="4 6" id="KW-0378">Hydrolase</keyword>
<proteinExistence type="inferred from homology"/>
<evidence type="ECO:0000256" key="1">
    <source>
        <dbReference type="ARBA" id="ARBA00009915"/>
    </source>
</evidence>
<evidence type="ECO:0000256" key="3">
    <source>
        <dbReference type="ARBA" id="ARBA00022723"/>
    </source>
</evidence>
<dbReference type="GO" id="GO:0004222">
    <property type="term" value="F:metalloendopeptidase activity"/>
    <property type="evidence" value="ECO:0007669"/>
    <property type="project" value="InterPro"/>
</dbReference>
<keyword evidence="9" id="KW-1185">Reference proteome</keyword>
<dbReference type="GeneID" id="68097215"/>
<keyword evidence="2 6" id="KW-0645">Protease</keyword>
<dbReference type="InterPro" id="IPR019165">
    <property type="entry name" value="Peptidase_M76_ATP23"/>
</dbReference>
<dbReference type="GO" id="GO:0005739">
    <property type="term" value="C:mitochondrion"/>
    <property type="evidence" value="ECO:0007669"/>
    <property type="project" value="GOC"/>
</dbReference>
<protein>
    <recommendedName>
        <fullName evidence="6">Mitochondrial inner membrane protease ATP23</fullName>
        <ecNumber evidence="6">3.4.24.-</ecNumber>
    </recommendedName>
</protein>
<evidence type="ECO:0000256" key="4">
    <source>
        <dbReference type="ARBA" id="ARBA00022801"/>
    </source>
</evidence>
<evidence type="ECO:0000313" key="9">
    <source>
        <dbReference type="Proteomes" id="UP000816034"/>
    </source>
</evidence>
<dbReference type="PANTHER" id="PTHR21711">
    <property type="entry name" value="MITOCHONDRIAL INNER MEMBRANE PROTEASE"/>
    <property type="match status" value="1"/>
</dbReference>
<evidence type="ECO:0000256" key="6">
    <source>
        <dbReference type="RuleBase" id="RU364057"/>
    </source>
</evidence>
<evidence type="ECO:0000256" key="2">
    <source>
        <dbReference type="ARBA" id="ARBA00022670"/>
    </source>
</evidence>